<dbReference type="SFLD" id="SFLDS00003">
    <property type="entry name" value="Haloacid_Dehalogenase"/>
    <property type="match status" value="1"/>
</dbReference>
<dbReference type="InterPro" id="IPR023214">
    <property type="entry name" value="HAD_sf"/>
</dbReference>
<protein>
    <submittedName>
        <fullName evidence="1">HAD family phosphatase</fullName>
    </submittedName>
</protein>
<gene>
    <name evidence="1" type="ORF">EF294_01400</name>
</gene>
<dbReference type="InterPro" id="IPR023198">
    <property type="entry name" value="PGP-like_dom2"/>
</dbReference>
<dbReference type="GO" id="GO:0050308">
    <property type="term" value="F:sugar-phosphatase activity"/>
    <property type="evidence" value="ECO:0007669"/>
    <property type="project" value="TreeGrafter"/>
</dbReference>
<dbReference type="InterPro" id="IPR051806">
    <property type="entry name" value="HAD-like_SPP"/>
</dbReference>
<evidence type="ECO:0000313" key="1">
    <source>
        <dbReference type="EMBL" id="RPA66260.1"/>
    </source>
</evidence>
<dbReference type="SUPFAM" id="SSF56784">
    <property type="entry name" value="HAD-like"/>
    <property type="match status" value="1"/>
</dbReference>
<organism evidence="1 2">
    <name type="scientific">Gordonia oryzae</name>
    <dbReference type="NCBI Taxonomy" id="2487349"/>
    <lineage>
        <taxon>Bacteria</taxon>
        <taxon>Bacillati</taxon>
        <taxon>Actinomycetota</taxon>
        <taxon>Actinomycetes</taxon>
        <taxon>Mycobacteriales</taxon>
        <taxon>Gordoniaceae</taxon>
        <taxon>Gordonia</taxon>
    </lineage>
</organism>
<dbReference type="PANTHER" id="PTHR43481">
    <property type="entry name" value="FRUCTOSE-1-PHOSPHATE PHOSPHATASE"/>
    <property type="match status" value="1"/>
</dbReference>
<reference evidence="1 2" key="1">
    <citation type="submission" date="2018-11" db="EMBL/GenBank/DDBJ databases">
        <title>Draft genome sequence of Gordonia sp. RS15-1S isolated from rice stems.</title>
        <authorList>
            <person name="Muangham S."/>
        </authorList>
    </citation>
    <scope>NUCLEOTIDE SEQUENCE [LARGE SCALE GENOMIC DNA]</scope>
    <source>
        <strain evidence="1 2">RS15-1S</strain>
    </source>
</reference>
<dbReference type="Gene3D" id="3.40.50.1000">
    <property type="entry name" value="HAD superfamily/HAD-like"/>
    <property type="match status" value="1"/>
</dbReference>
<dbReference type="AlphaFoldDB" id="A0A3N4H5W0"/>
<dbReference type="CDD" id="cd07505">
    <property type="entry name" value="HAD_BPGM-like"/>
    <property type="match status" value="1"/>
</dbReference>
<dbReference type="EMBL" id="RKMH01000001">
    <property type="protein sequence ID" value="RPA66260.1"/>
    <property type="molecule type" value="Genomic_DNA"/>
</dbReference>
<accession>A0A3N4H5W0</accession>
<evidence type="ECO:0000313" key="2">
    <source>
        <dbReference type="Proteomes" id="UP000267536"/>
    </source>
</evidence>
<dbReference type="RefSeq" id="WP_123925218.1">
    <property type="nucleotide sequence ID" value="NZ_JBPSDP010000002.1"/>
</dbReference>
<dbReference type="Proteomes" id="UP000267536">
    <property type="component" value="Unassembled WGS sequence"/>
</dbReference>
<dbReference type="PRINTS" id="PR00413">
    <property type="entry name" value="HADHALOGNASE"/>
</dbReference>
<sequence length="227" mass="24423">MSTTADRRAPDAVLWDMDGTLLDSERLWDIAVAELSLRHGYPMTSQLRESTLGNSMHDALDKVYAAAGLSAADRDHARDERWLLDRVAELFADDLPWRSGARETLELVAAAGIPMALVTNTVRELTELALDTLDRRYFAVTVCGDEVAAGKPAPDPYLLAAELLGVDARRCRAVEDSPTGTSSATAAGCTTLVVPSTAPVPPGPLREFRTSLVGVTLAELRIAHVRG</sequence>
<dbReference type="SFLD" id="SFLDG01129">
    <property type="entry name" value="C1.5:_HAD__Beta-PGM__Phosphata"/>
    <property type="match status" value="1"/>
</dbReference>
<dbReference type="InterPro" id="IPR036412">
    <property type="entry name" value="HAD-like_sf"/>
</dbReference>
<comment type="caution">
    <text evidence="1">The sequence shown here is derived from an EMBL/GenBank/DDBJ whole genome shotgun (WGS) entry which is preliminary data.</text>
</comment>
<name>A0A3N4H5W0_9ACTN</name>
<keyword evidence="2" id="KW-1185">Reference proteome</keyword>
<dbReference type="InterPro" id="IPR006439">
    <property type="entry name" value="HAD-SF_hydro_IA"/>
</dbReference>
<dbReference type="Pfam" id="PF00702">
    <property type="entry name" value="Hydrolase"/>
    <property type="match status" value="1"/>
</dbReference>
<dbReference type="PANTHER" id="PTHR43481:SF4">
    <property type="entry name" value="GLYCEROL-1-PHOSPHATE PHOSPHOHYDROLASE 1-RELATED"/>
    <property type="match status" value="1"/>
</dbReference>
<dbReference type="Gene3D" id="1.10.150.240">
    <property type="entry name" value="Putative phosphatase, domain 2"/>
    <property type="match status" value="1"/>
</dbReference>
<dbReference type="NCBIfam" id="TIGR01509">
    <property type="entry name" value="HAD-SF-IA-v3"/>
    <property type="match status" value="1"/>
</dbReference>
<dbReference type="OrthoDB" id="9797743at2"/>
<proteinExistence type="predicted"/>